<proteinExistence type="predicted"/>
<dbReference type="AlphaFoldDB" id="A0A0G0PWT8"/>
<gene>
    <name evidence="2" type="ORF">UT64_C0028G0015</name>
</gene>
<sequence>MFKKISKNNKGLTLLEIVVSVTIFAFMMIAATGIFQFVIENQRRAIASQNTQESIRYLLEALSKELRLAKKDSVGDCAGMDKVYGGDASRLSFLKHDIVDNADICISYYQQGDNLLVDRKIGLTATTTASTLSSKIMVTDLKFIAVNDDPLLPSQPNVTVLLEVEAIGKDMHKVPLKIQTTISSRFYE</sequence>
<dbReference type="InterPro" id="IPR012902">
    <property type="entry name" value="N_methyl_site"/>
</dbReference>
<dbReference type="Pfam" id="PF07963">
    <property type="entry name" value="N_methyl"/>
    <property type="match status" value="1"/>
</dbReference>
<feature type="transmembrane region" description="Helical" evidence="1">
    <location>
        <begin position="12"/>
        <end position="39"/>
    </location>
</feature>
<dbReference type="PROSITE" id="PS00409">
    <property type="entry name" value="PROKAR_NTER_METHYL"/>
    <property type="match status" value="1"/>
</dbReference>
<evidence type="ECO:0000313" key="2">
    <source>
        <dbReference type="EMBL" id="KKR32599.1"/>
    </source>
</evidence>
<evidence type="ECO:0000256" key="1">
    <source>
        <dbReference type="SAM" id="Phobius"/>
    </source>
</evidence>
<reference evidence="2 3" key="1">
    <citation type="journal article" date="2015" name="Nature">
        <title>rRNA introns, odd ribosomes, and small enigmatic genomes across a large radiation of phyla.</title>
        <authorList>
            <person name="Brown C.T."/>
            <person name="Hug L.A."/>
            <person name="Thomas B.C."/>
            <person name="Sharon I."/>
            <person name="Castelle C.J."/>
            <person name="Singh A."/>
            <person name="Wilkins M.J."/>
            <person name="Williams K.H."/>
            <person name="Banfield J.F."/>
        </authorList>
    </citation>
    <scope>NUCLEOTIDE SEQUENCE [LARGE SCALE GENOMIC DNA]</scope>
</reference>
<evidence type="ECO:0000313" key="3">
    <source>
        <dbReference type="Proteomes" id="UP000034137"/>
    </source>
</evidence>
<organism evidence="2 3">
    <name type="scientific">Candidatus Falkowbacteria bacterium GW2011_GWF2_39_8</name>
    <dbReference type="NCBI Taxonomy" id="1618642"/>
    <lineage>
        <taxon>Bacteria</taxon>
        <taxon>Candidatus Falkowiibacteriota</taxon>
    </lineage>
</organism>
<accession>A0A0G0PWT8</accession>
<keyword evidence="1" id="KW-0812">Transmembrane</keyword>
<dbReference type="Proteomes" id="UP000034137">
    <property type="component" value="Unassembled WGS sequence"/>
</dbReference>
<keyword evidence="1" id="KW-0472">Membrane</keyword>
<name>A0A0G0PWT8_9BACT</name>
<protein>
    <submittedName>
        <fullName evidence="2">Uncharacterized protein</fullName>
    </submittedName>
</protein>
<keyword evidence="1" id="KW-1133">Transmembrane helix</keyword>
<dbReference type="EMBL" id="LBXO01000028">
    <property type="protein sequence ID" value="KKR32599.1"/>
    <property type="molecule type" value="Genomic_DNA"/>
</dbReference>
<comment type="caution">
    <text evidence="2">The sequence shown here is derived from an EMBL/GenBank/DDBJ whole genome shotgun (WGS) entry which is preliminary data.</text>
</comment>